<organism evidence="1 2">
    <name type="scientific">Actinophytocola gossypii</name>
    <dbReference type="NCBI Taxonomy" id="2812003"/>
    <lineage>
        <taxon>Bacteria</taxon>
        <taxon>Bacillati</taxon>
        <taxon>Actinomycetota</taxon>
        <taxon>Actinomycetes</taxon>
        <taxon>Pseudonocardiales</taxon>
        <taxon>Pseudonocardiaceae</taxon>
    </lineage>
</organism>
<evidence type="ECO:0000313" key="1">
    <source>
        <dbReference type="EMBL" id="MCT2587155.1"/>
    </source>
</evidence>
<proteinExistence type="predicted"/>
<comment type="caution">
    <text evidence="1">The sequence shown here is derived from an EMBL/GenBank/DDBJ whole genome shotgun (WGS) entry which is preliminary data.</text>
</comment>
<name>A0ABT2JID4_9PSEU</name>
<dbReference type="EMBL" id="JAFFZE010000023">
    <property type="protein sequence ID" value="MCT2587155.1"/>
    <property type="molecule type" value="Genomic_DNA"/>
</dbReference>
<dbReference type="RefSeq" id="WP_260195041.1">
    <property type="nucleotide sequence ID" value="NZ_JAFFZE010000023.1"/>
</dbReference>
<reference evidence="1 2" key="1">
    <citation type="submission" date="2021-02" db="EMBL/GenBank/DDBJ databases">
        <title>Actinophytocola xerophila sp. nov., isolated from soil of cotton cropping field.</title>
        <authorList>
            <person name="Huang R."/>
            <person name="Chen X."/>
            <person name="Ge X."/>
            <person name="Liu W."/>
        </authorList>
    </citation>
    <scope>NUCLEOTIDE SEQUENCE [LARGE SCALE GENOMIC DNA]</scope>
    <source>
        <strain evidence="1 2">S1-96</strain>
    </source>
</reference>
<dbReference type="Proteomes" id="UP001156441">
    <property type="component" value="Unassembled WGS sequence"/>
</dbReference>
<accession>A0ABT2JID4</accession>
<keyword evidence="2" id="KW-1185">Reference proteome</keyword>
<evidence type="ECO:0000313" key="2">
    <source>
        <dbReference type="Proteomes" id="UP001156441"/>
    </source>
</evidence>
<gene>
    <name evidence="1" type="ORF">JT362_28925</name>
</gene>
<sequence length="182" mass="19681">MNRLLANLMLTAGLLLHIPVVLTRANSSRGKAPTLPDGNISFAFYGAIDAPGEIRTVRAELRADQQLFVELLIPKLSPEQDLPESDLPFLTITAPSGAERVLTASRRETFDEPYTDTSYLSYLTGRFPAEEGTYTLSVSGPTAARFALAVGDDERPGEVLDVPIGSVADVHHWYQAEPAAIG</sequence>
<protein>
    <submittedName>
        <fullName evidence="1">Uncharacterized protein</fullName>
    </submittedName>
</protein>